<evidence type="ECO:0000256" key="2">
    <source>
        <dbReference type="ARBA" id="ARBA00010008"/>
    </source>
</evidence>
<dbReference type="GO" id="GO:0030170">
    <property type="term" value="F:pyridoxal phosphate binding"/>
    <property type="evidence" value="ECO:0007669"/>
    <property type="project" value="InterPro"/>
</dbReference>
<dbReference type="RefSeq" id="WP_091210519.1">
    <property type="nucleotide sequence ID" value="NZ_FOCL01000003.1"/>
</dbReference>
<comment type="cofactor">
    <cofactor evidence="1">
        <name>pyridoxal 5'-phosphate</name>
        <dbReference type="ChEBI" id="CHEBI:597326"/>
    </cofactor>
</comment>
<accession>A0A1H8GLJ1</accession>
<proteinExistence type="inferred from homology"/>
<keyword evidence="3" id="KW-0808">Transferase</keyword>
<keyword evidence="4" id="KW-0663">Pyridoxal phosphate</keyword>
<evidence type="ECO:0000256" key="1">
    <source>
        <dbReference type="ARBA" id="ARBA00001933"/>
    </source>
</evidence>
<evidence type="ECO:0000313" key="6">
    <source>
        <dbReference type="EMBL" id="SEN44168.1"/>
    </source>
</evidence>
<gene>
    <name evidence="6" type="ORF">SAMN05192574_103171</name>
</gene>
<evidence type="ECO:0000256" key="4">
    <source>
        <dbReference type="ARBA" id="ARBA00022898"/>
    </source>
</evidence>
<dbReference type="Gene3D" id="3.40.640.10">
    <property type="entry name" value="Type I PLP-dependent aspartate aminotransferase-like (Major domain)"/>
    <property type="match status" value="1"/>
</dbReference>
<dbReference type="GO" id="GO:0009102">
    <property type="term" value="P:biotin biosynthetic process"/>
    <property type="evidence" value="ECO:0007669"/>
    <property type="project" value="TreeGrafter"/>
</dbReference>
<dbReference type="Pfam" id="PF00155">
    <property type="entry name" value="Aminotran_1_2"/>
    <property type="match status" value="1"/>
</dbReference>
<organism evidence="6 7">
    <name type="scientific">Mucilaginibacter gossypiicola</name>
    <dbReference type="NCBI Taxonomy" id="551995"/>
    <lineage>
        <taxon>Bacteria</taxon>
        <taxon>Pseudomonadati</taxon>
        <taxon>Bacteroidota</taxon>
        <taxon>Sphingobacteriia</taxon>
        <taxon>Sphingobacteriales</taxon>
        <taxon>Sphingobacteriaceae</taxon>
        <taxon>Mucilaginibacter</taxon>
    </lineage>
</organism>
<dbReference type="PANTHER" id="PTHR13693:SF77">
    <property type="entry name" value="8-AMINO-7-OXONONANOATE SYNTHASE"/>
    <property type="match status" value="1"/>
</dbReference>
<dbReference type="AlphaFoldDB" id="A0A1H8GLJ1"/>
<keyword evidence="7" id="KW-1185">Reference proteome</keyword>
<dbReference type="PANTHER" id="PTHR13693">
    <property type="entry name" value="CLASS II AMINOTRANSFERASE/8-AMINO-7-OXONONANOATE SYNTHASE"/>
    <property type="match status" value="1"/>
</dbReference>
<dbReference type="InterPro" id="IPR004839">
    <property type="entry name" value="Aminotransferase_I/II_large"/>
</dbReference>
<sequence>MVAFFIFAQNEAYLKAVDDFLKRKLQERQEAGIYRELKPENDKIDFCSNDYLGFAHSAVLKQSIAHEVNSHPLSLNGSAGSRLLSGNIQYAEDLEQQIATYHQSEAGLLFNSGYDANLGLLSSLAQRGDTIILDELVHASIIDGARLSYANRYSFKHSDLESLEAKLKIAKGNCYVVIESVYSMDGDTPPLFEILNLTEKYNAALIIDEAHAVGLYPKGLVCELDLQQRVFARVITFGKALGGHGSIVLGSSDLRNYLINFARSFIYTTAASFHQLAAIKMAYQLLENSSEAIISLKNNIELFKQEVNTGENFTLLNSDSPIQCMILGSNEMAREAAKQLQMNNLDVRPILSPTVAQGTERIRICLHSFNTENELTLLAATLNKFILLHAR</sequence>
<dbReference type="STRING" id="551995.SAMN05192574_103171"/>
<dbReference type="EMBL" id="FOCL01000003">
    <property type="protein sequence ID" value="SEN44168.1"/>
    <property type="molecule type" value="Genomic_DNA"/>
</dbReference>
<evidence type="ECO:0000259" key="5">
    <source>
        <dbReference type="Pfam" id="PF00155"/>
    </source>
</evidence>
<dbReference type="Gene3D" id="3.90.1150.10">
    <property type="entry name" value="Aspartate Aminotransferase, domain 1"/>
    <property type="match status" value="1"/>
</dbReference>
<dbReference type="InterPro" id="IPR015424">
    <property type="entry name" value="PyrdxlP-dep_Trfase"/>
</dbReference>
<evidence type="ECO:0000256" key="3">
    <source>
        <dbReference type="ARBA" id="ARBA00022679"/>
    </source>
</evidence>
<protein>
    <submittedName>
        <fullName evidence="6">8-amino-7-oxononanoate synthase</fullName>
    </submittedName>
</protein>
<reference evidence="7" key="1">
    <citation type="submission" date="2016-10" db="EMBL/GenBank/DDBJ databases">
        <authorList>
            <person name="Varghese N."/>
            <person name="Submissions S."/>
        </authorList>
    </citation>
    <scope>NUCLEOTIDE SEQUENCE [LARGE SCALE GENOMIC DNA]</scope>
    <source>
        <strain evidence="7">Gh-48</strain>
    </source>
</reference>
<dbReference type="GO" id="GO:0016740">
    <property type="term" value="F:transferase activity"/>
    <property type="evidence" value="ECO:0007669"/>
    <property type="project" value="UniProtKB-KW"/>
</dbReference>
<name>A0A1H8GLJ1_9SPHI</name>
<dbReference type="InterPro" id="IPR015422">
    <property type="entry name" value="PyrdxlP-dep_Trfase_small"/>
</dbReference>
<dbReference type="InterPro" id="IPR015421">
    <property type="entry name" value="PyrdxlP-dep_Trfase_major"/>
</dbReference>
<dbReference type="SUPFAM" id="SSF53383">
    <property type="entry name" value="PLP-dependent transferases"/>
    <property type="match status" value="1"/>
</dbReference>
<dbReference type="Proteomes" id="UP000198942">
    <property type="component" value="Unassembled WGS sequence"/>
</dbReference>
<evidence type="ECO:0000313" key="7">
    <source>
        <dbReference type="Proteomes" id="UP000198942"/>
    </source>
</evidence>
<dbReference type="InterPro" id="IPR050087">
    <property type="entry name" value="AON_synthase_class-II"/>
</dbReference>
<comment type="similarity">
    <text evidence="2">Belongs to the class-II pyridoxal-phosphate-dependent aminotransferase family. BioF subfamily.</text>
</comment>
<feature type="domain" description="Aminotransferase class I/classII large" evidence="5">
    <location>
        <begin position="42"/>
        <end position="379"/>
    </location>
</feature>
<dbReference type="OrthoDB" id="9807157at2"/>